<evidence type="ECO:0000313" key="2">
    <source>
        <dbReference type="Proteomes" id="UP000887566"/>
    </source>
</evidence>
<reference evidence="3" key="1">
    <citation type="submission" date="2022-11" db="UniProtKB">
        <authorList>
            <consortium name="WormBaseParasite"/>
        </authorList>
    </citation>
    <scope>IDENTIFICATION</scope>
</reference>
<protein>
    <submittedName>
        <fullName evidence="3">Tudor domain-containing protein</fullName>
    </submittedName>
</protein>
<feature type="domain" description="Tudor" evidence="1">
    <location>
        <begin position="27"/>
        <end position="154"/>
    </location>
</feature>
<keyword evidence="2" id="KW-1185">Reference proteome</keyword>
<dbReference type="InterPro" id="IPR035437">
    <property type="entry name" value="SNase_OB-fold_sf"/>
</dbReference>
<proteinExistence type="predicted"/>
<name>A0A914WBP2_9BILA</name>
<dbReference type="SUPFAM" id="SSF63748">
    <property type="entry name" value="Tudor/PWWP/MBT"/>
    <property type="match status" value="1"/>
</dbReference>
<evidence type="ECO:0000313" key="3">
    <source>
        <dbReference type="WBParaSite" id="PSAMB.scaffold3560size17812.g21834.t1"/>
    </source>
</evidence>
<dbReference type="PANTHER" id="PTHR22948:SF76">
    <property type="entry name" value="FI20010P1-RELATED"/>
    <property type="match status" value="1"/>
</dbReference>
<sequence length="200" mass="23034">AAAHSNKASSAESAKQKSTDWRRCIQPKRKYEVEMCYTTGPDDFYVRTSELHEQFDAITAEMNEYYKVDRHRKPASADMVGRSEVCAIQSWKTLDWRRIVCIQVLHDSSIFELIDSGERFELQVEEMWRLKAIPKIGSMSSLLSIPPVCVHCRLVNQQKVPEHMWQYLCENDLKMAFTILVHHVGQVEGQATEVEIMGLG</sequence>
<dbReference type="Gene3D" id="2.30.30.140">
    <property type="match status" value="1"/>
</dbReference>
<evidence type="ECO:0000259" key="1">
    <source>
        <dbReference type="Pfam" id="PF00567"/>
    </source>
</evidence>
<dbReference type="GO" id="GO:0005737">
    <property type="term" value="C:cytoplasm"/>
    <property type="evidence" value="ECO:0007669"/>
    <property type="project" value="UniProtKB-ARBA"/>
</dbReference>
<dbReference type="WBParaSite" id="PSAMB.scaffold3560size17812.g21834.t1">
    <property type="protein sequence ID" value="PSAMB.scaffold3560size17812.g21834.t1"/>
    <property type="gene ID" value="PSAMB.scaffold3560size17812.g21834"/>
</dbReference>
<organism evidence="2 3">
    <name type="scientific">Plectus sambesii</name>
    <dbReference type="NCBI Taxonomy" id="2011161"/>
    <lineage>
        <taxon>Eukaryota</taxon>
        <taxon>Metazoa</taxon>
        <taxon>Ecdysozoa</taxon>
        <taxon>Nematoda</taxon>
        <taxon>Chromadorea</taxon>
        <taxon>Plectida</taxon>
        <taxon>Plectina</taxon>
        <taxon>Plectoidea</taxon>
        <taxon>Plectidae</taxon>
        <taxon>Plectus</taxon>
    </lineage>
</organism>
<dbReference type="InterPro" id="IPR002999">
    <property type="entry name" value="Tudor"/>
</dbReference>
<dbReference type="PANTHER" id="PTHR22948">
    <property type="entry name" value="TUDOR DOMAIN CONTAINING PROTEIN"/>
    <property type="match status" value="1"/>
</dbReference>
<dbReference type="Gene3D" id="2.40.50.90">
    <property type="match status" value="1"/>
</dbReference>
<dbReference type="Pfam" id="PF00567">
    <property type="entry name" value="TUDOR"/>
    <property type="match status" value="1"/>
</dbReference>
<dbReference type="AlphaFoldDB" id="A0A914WBP2"/>
<dbReference type="Proteomes" id="UP000887566">
    <property type="component" value="Unplaced"/>
</dbReference>
<accession>A0A914WBP2</accession>
<dbReference type="InterPro" id="IPR050621">
    <property type="entry name" value="Tudor_domain_containing"/>
</dbReference>